<proteinExistence type="predicted"/>
<reference evidence="3" key="1">
    <citation type="journal article" date="2022" name="Int. J. Syst. Evol. Microbiol.">
        <title>A novel species of lactic acid bacteria, Ligilactobacillus pabuli sp. nov., isolated from alfalfa silage.</title>
        <authorList>
            <person name="Tohno M."/>
            <person name="Tanizawa Y."/>
            <person name="Sawada H."/>
            <person name="Sakamoto M."/>
            <person name="Ohkuma M."/>
            <person name="Kobayashi H."/>
        </authorList>
    </citation>
    <scope>NUCLEOTIDE SEQUENCE</scope>
    <source>
        <strain evidence="3">AF129</strain>
    </source>
</reference>
<feature type="domain" description="Competence protein CoiA-like N-terminal" evidence="2">
    <location>
        <begin position="18"/>
        <end position="53"/>
    </location>
</feature>
<evidence type="ECO:0000313" key="3">
    <source>
        <dbReference type="EMBL" id="GKS82464.1"/>
    </source>
</evidence>
<gene>
    <name evidence="3" type="ORF">LPAF129_21500</name>
</gene>
<dbReference type="EMBL" id="BQXH01000039">
    <property type="protein sequence ID" value="GKS82464.1"/>
    <property type="molecule type" value="Genomic_DNA"/>
</dbReference>
<protein>
    <submittedName>
        <fullName evidence="3">Competence protein</fullName>
    </submittedName>
</protein>
<dbReference type="RefSeq" id="WP_244057143.1">
    <property type="nucleotide sequence ID" value="NZ_BQXH01000039.1"/>
</dbReference>
<accession>A0ABQ5JK38</accession>
<organism evidence="3 4">
    <name type="scientific">Ligilactobacillus pabuli</name>
    <dbReference type="NCBI Taxonomy" id="2886039"/>
    <lineage>
        <taxon>Bacteria</taxon>
        <taxon>Bacillati</taxon>
        <taxon>Bacillota</taxon>
        <taxon>Bacilli</taxon>
        <taxon>Lactobacillales</taxon>
        <taxon>Lactobacillaceae</taxon>
        <taxon>Ligilactobacillus</taxon>
    </lineage>
</organism>
<feature type="domain" description="Competence protein CoiA nuclease-like" evidence="1">
    <location>
        <begin position="58"/>
        <end position="182"/>
    </location>
</feature>
<evidence type="ECO:0000259" key="2">
    <source>
        <dbReference type="Pfam" id="PF25164"/>
    </source>
</evidence>
<dbReference type="Pfam" id="PF06054">
    <property type="entry name" value="CoiA_nuc"/>
    <property type="match status" value="1"/>
</dbReference>
<evidence type="ECO:0000313" key="4">
    <source>
        <dbReference type="Proteomes" id="UP001055149"/>
    </source>
</evidence>
<comment type="caution">
    <text evidence="3">The sequence shown here is derived from an EMBL/GenBank/DDBJ whole genome shotgun (WGS) entry which is preliminary data.</text>
</comment>
<keyword evidence="4" id="KW-1185">Reference proteome</keyword>
<evidence type="ECO:0000259" key="1">
    <source>
        <dbReference type="Pfam" id="PF06054"/>
    </source>
</evidence>
<dbReference type="Pfam" id="PF25164">
    <property type="entry name" value="CoiA_N"/>
    <property type="match status" value="1"/>
</dbReference>
<sequence>MLYAKQQGGNYVNAQDANRVEHYFCPTCRQAVILKRGELKAAHFAHREHGCSAFSEGETSEHLAGKQLLVKLWSQLDCQVELEAYQANLRQRPDVLCAFPDGHQLALEFQCAPLSVSQMVHRSAGYQTAHFKFFWLLGQRHYLRKHLTQQIVQFIRWHANVGFYLVYLNPAYQRFEVLYGIQMADLLPVKYFRFYTKSVPQLLHFFQTDHHVRYLPLTQRERNQQEQRLALKIHYRDRQIYAAQNFCYRHHWSFAETARSTLASSYFPPIYRQPPYLWKIFAKNLVNSSRSWQQVLTPKILFQLPFVKLGPVCAQEWQNFGKVMRKIAFSSNYRYN</sequence>
<dbReference type="Proteomes" id="UP001055149">
    <property type="component" value="Unassembled WGS sequence"/>
</dbReference>
<name>A0ABQ5JK38_9LACO</name>
<dbReference type="InterPro" id="IPR010330">
    <property type="entry name" value="CoiA_nuc"/>
</dbReference>
<dbReference type="InterPro" id="IPR057253">
    <property type="entry name" value="CoiA-like_N"/>
</dbReference>